<comment type="caution">
    <text evidence="1">The sequence shown here is derived from an EMBL/GenBank/DDBJ whole genome shotgun (WGS) entry which is preliminary data.</text>
</comment>
<dbReference type="GeneID" id="94297506"/>
<dbReference type="KEGG" id="ssao:94297506"/>
<protein>
    <submittedName>
        <fullName evidence="1">Uncharacterized protein</fullName>
    </submittedName>
</protein>
<dbReference type="Proteomes" id="UP000018208">
    <property type="component" value="Unassembled WGS sequence"/>
</dbReference>
<evidence type="ECO:0000313" key="1">
    <source>
        <dbReference type="EMBL" id="KAH0573549.1"/>
    </source>
</evidence>
<gene>
    <name evidence="1" type="ORF">SS50377_23483</name>
</gene>
<reference evidence="1 2" key="1">
    <citation type="journal article" date="2014" name="PLoS Genet.">
        <title>The Genome of Spironucleus salmonicida Highlights a Fish Pathogen Adapted to Fluctuating Environments.</title>
        <authorList>
            <person name="Xu F."/>
            <person name="Jerlstrom-Hultqvist J."/>
            <person name="Einarsson E."/>
            <person name="Astvaldsson A."/>
            <person name="Svard S.G."/>
            <person name="Andersson J.O."/>
        </authorList>
    </citation>
    <scope>NUCLEOTIDE SEQUENCE [LARGE SCALE GENOMIC DNA]</scope>
    <source>
        <strain evidence="1 2">ATCC 50377</strain>
    </source>
</reference>
<sequence length="58" mass="6829">MKVQFVRLVARLRRQIQTIPGTQKIQIQILESSFVAHKIMLNCCRLMFKLIQEAAMKQ</sequence>
<dbReference type="EMBL" id="AUWU02000004">
    <property type="protein sequence ID" value="KAH0573549.1"/>
    <property type="molecule type" value="Genomic_DNA"/>
</dbReference>
<dbReference type="RefSeq" id="XP_067764322.1">
    <property type="nucleotide sequence ID" value="XM_067907348.1"/>
</dbReference>
<accession>A0A9P8LSR4</accession>
<organism evidence="1 2">
    <name type="scientific">Spironucleus salmonicida</name>
    <dbReference type="NCBI Taxonomy" id="348837"/>
    <lineage>
        <taxon>Eukaryota</taxon>
        <taxon>Metamonada</taxon>
        <taxon>Diplomonadida</taxon>
        <taxon>Hexamitidae</taxon>
        <taxon>Hexamitinae</taxon>
        <taxon>Spironucleus</taxon>
    </lineage>
</organism>
<dbReference type="AlphaFoldDB" id="A0A9P8LSR4"/>
<proteinExistence type="predicted"/>
<evidence type="ECO:0000313" key="2">
    <source>
        <dbReference type="Proteomes" id="UP000018208"/>
    </source>
</evidence>
<name>A0A9P8LSR4_9EUKA</name>
<keyword evidence="2" id="KW-1185">Reference proteome</keyword>